<evidence type="ECO:0000313" key="2">
    <source>
        <dbReference type="EMBL" id="KAA6361227.1"/>
    </source>
</evidence>
<keyword evidence="1" id="KW-1133">Transmembrane helix</keyword>
<gene>
    <name evidence="2" type="ORF">EZS28_043246</name>
</gene>
<keyword evidence="1" id="KW-0812">Transmembrane</keyword>
<feature type="transmembrane region" description="Helical" evidence="1">
    <location>
        <begin position="33"/>
        <end position="64"/>
    </location>
</feature>
<keyword evidence="1" id="KW-0472">Membrane</keyword>
<accession>A0A5J4TSL6</accession>
<evidence type="ECO:0000256" key="1">
    <source>
        <dbReference type="SAM" id="Phobius"/>
    </source>
</evidence>
<reference evidence="2 3" key="1">
    <citation type="submission" date="2019-03" db="EMBL/GenBank/DDBJ databases">
        <title>Single cell metagenomics reveals metabolic interactions within the superorganism composed of flagellate Streblomastix strix and complex community of Bacteroidetes bacteria on its surface.</title>
        <authorList>
            <person name="Treitli S.C."/>
            <person name="Kolisko M."/>
            <person name="Husnik F."/>
            <person name="Keeling P."/>
            <person name="Hampl V."/>
        </authorList>
    </citation>
    <scope>NUCLEOTIDE SEQUENCE [LARGE SCALE GENOMIC DNA]</scope>
    <source>
        <strain evidence="2">ST1C</strain>
    </source>
</reference>
<protein>
    <submittedName>
        <fullName evidence="2">Uncharacterized protein</fullName>
    </submittedName>
</protein>
<dbReference type="EMBL" id="SNRW01025853">
    <property type="protein sequence ID" value="KAA6361227.1"/>
    <property type="molecule type" value="Genomic_DNA"/>
</dbReference>
<dbReference type="Proteomes" id="UP000324800">
    <property type="component" value="Unassembled WGS sequence"/>
</dbReference>
<dbReference type="AlphaFoldDB" id="A0A5J4TSL6"/>
<sequence length="155" mass="18365">RQQSYCLDTCQRTKETYKSRISMRFRIDLRTKFFRYTIIPIISKIISYLNIKITIAIVIALWWLGQPRLLSMVTQSNKYLILEKSSQCLVKGLSMENTKKILPPGKIAAFLLDQKWIIREWSQFTCQIEQDFLEELSNCQSMNKDSRFMDSAYTQ</sequence>
<comment type="caution">
    <text evidence="2">The sequence shown here is derived from an EMBL/GenBank/DDBJ whole genome shotgun (WGS) entry which is preliminary data.</text>
</comment>
<evidence type="ECO:0000313" key="3">
    <source>
        <dbReference type="Proteomes" id="UP000324800"/>
    </source>
</evidence>
<proteinExistence type="predicted"/>
<name>A0A5J4TSL6_9EUKA</name>
<feature type="non-terminal residue" evidence="2">
    <location>
        <position position="1"/>
    </location>
</feature>
<organism evidence="2 3">
    <name type="scientific">Streblomastix strix</name>
    <dbReference type="NCBI Taxonomy" id="222440"/>
    <lineage>
        <taxon>Eukaryota</taxon>
        <taxon>Metamonada</taxon>
        <taxon>Preaxostyla</taxon>
        <taxon>Oxymonadida</taxon>
        <taxon>Streblomastigidae</taxon>
        <taxon>Streblomastix</taxon>
    </lineage>
</organism>